<protein>
    <submittedName>
        <fullName evidence="1">PLC-like phosphodiesterase</fullName>
    </submittedName>
</protein>
<evidence type="ECO:0000313" key="1">
    <source>
        <dbReference type="EMBL" id="KAK9323056.1"/>
    </source>
</evidence>
<keyword evidence="2" id="KW-1185">Reference proteome</keyword>
<reference evidence="2" key="1">
    <citation type="journal article" date="2024" name="Front. Bioeng. Biotechnol.">
        <title>Genome-scale model development and genomic sequencing of the oleaginous clade Lipomyces.</title>
        <authorList>
            <person name="Czajka J.J."/>
            <person name="Han Y."/>
            <person name="Kim J."/>
            <person name="Mondo S.J."/>
            <person name="Hofstad B.A."/>
            <person name="Robles A."/>
            <person name="Haridas S."/>
            <person name="Riley R."/>
            <person name="LaButti K."/>
            <person name="Pangilinan J."/>
            <person name="Andreopoulos W."/>
            <person name="Lipzen A."/>
            <person name="Yan J."/>
            <person name="Wang M."/>
            <person name="Ng V."/>
            <person name="Grigoriev I.V."/>
            <person name="Spatafora J.W."/>
            <person name="Magnuson J.K."/>
            <person name="Baker S.E."/>
            <person name="Pomraning K.R."/>
        </authorList>
    </citation>
    <scope>NUCLEOTIDE SEQUENCE [LARGE SCALE GENOMIC DNA]</scope>
    <source>
        <strain evidence="2">CBS 10300</strain>
    </source>
</reference>
<dbReference type="EMBL" id="MU970066">
    <property type="protein sequence ID" value="KAK9323056.1"/>
    <property type="molecule type" value="Genomic_DNA"/>
</dbReference>
<proteinExistence type="predicted"/>
<name>A0ACC3TPZ9_9ASCO</name>
<organism evidence="1 2">
    <name type="scientific">Lipomyces orientalis</name>
    <dbReference type="NCBI Taxonomy" id="1233043"/>
    <lineage>
        <taxon>Eukaryota</taxon>
        <taxon>Fungi</taxon>
        <taxon>Dikarya</taxon>
        <taxon>Ascomycota</taxon>
        <taxon>Saccharomycotina</taxon>
        <taxon>Lipomycetes</taxon>
        <taxon>Lipomycetales</taxon>
        <taxon>Lipomycetaceae</taxon>
        <taxon>Lipomyces</taxon>
    </lineage>
</organism>
<gene>
    <name evidence="1" type="ORF">V1517DRAFT_321331</name>
</gene>
<evidence type="ECO:0000313" key="2">
    <source>
        <dbReference type="Proteomes" id="UP001489719"/>
    </source>
</evidence>
<accession>A0ACC3TPZ9</accession>
<dbReference type="Proteomes" id="UP001489719">
    <property type="component" value="Unassembled WGS sequence"/>
</dbReference>
<comment type="caution">
    <text evidence="1">The sequence shown here is derived from an EMBL/GenBank/DDBJ whole genome shotgun (WGS) entry which is preliminary data.</text>
</comment>
<sequence>MFTQVKPGSNHPEIAVVTPEHQPQLSVDITDSDFKALLTKIYDNTSGIAFDQFISSLVHEPKKQVEQIDSTWPFNHYFISSSHNTYLTGGSQLSGKASIEGYVNALLRGCRCLEIDVWNGANGQPKVVHGWTLVEPIHLRDVCKAIANYAFKSSPFPLLVSLESHCDYEQQGTMVDIMLEEFGDMLLDKPLNPLRALPSLDDLKYKILIMTKPHEDENENDAEVGRAVSKDNEKVASGDEQNHSDTDSLSTASSDSGTGPLPDNAETVQGEQEVKKVISNDINPRLGNLGIYAVPRPFENLYHKFSLEFNHIHNVSERMFSKMENKPLLADSRDKQDDGEPPREVTNATSEIHHEDLTPRGVILHNASYLMRIYPNGYRFNSSNPLAPVYWAYGAQIVALNWQKVDKSNMLNQALFEGTGGYVLKPGSQVGDSITAEASLGVQMRQLADRMKESLNIHGRFREQIRDKIGERKSHASHLMSNQPMPRKRTGKLSVELLGAQNLPLPANGEVEEPQDFRPYAKVQLIAASVPEKYLDKPGIPSSGKVVKQTTHRTKTLKGPSPIWNAAWVYDIASELAFIRIKFFHNDGILNRNDPSAWWACRIGNHKEGYSIVHPYAMNGAVADPSIVALLKFTWLS</sequence>